<dbReference type="Proteomes" id="UP000192610">
    <property type="component" value="Unassembled WGS sequence"/>
</dbReference>
<evidence type="ECO:0000313" key="2">
    <source>
        <dbReference type="Proteomes" id="UP000192610"/>
    </source>
</evidence>
<organism evidence="1 2">
    <name type="scientific">Niastella yeongjuensis</name>
    <dbReference type="NCBI Taxonomy" id="354355"/>
    <lineage>
        <taxon>Bacteria</taxon>
        <taxon>Pseudomonadati</taxon>
        <taxon>Bacteroidota</taxon>
        <taxon>Chitinophagia</taxon>
        <taxon>Chitinophagales</taxon>
        <taxon>Chitinophagaceae</taxon>
        <taxon>Niastella</taxon>
    </lineage>
</organism>
<reference evidence="2" key="1">
    <citation type="submission" date="2016-04" db="EMBL/GenBank/DDBJ databases">
        <authorList>
            <person name="Chen L."/>
            <person name="Zhuang W."/>
            <person name="Wang G."/>
        </authorList>
    </citation>
    <scope>NUCLEOTIDE SEQUENCE [LARGE SCALE GENOMIC DNA]</scope>
    <source>
        <strain evidence="2">17621</strain>
    </source>
</reference>
<dbReference type="EMBL" id="LVXG01000016">
    <property type="protein sequence ID" value="OQP49028.1"/>
    <property type="molecule type" value="Genomic_DNA"/>
</dbReference>
<proteinExistence type="predicted"/>
<dbReference type="RefSeq" id="WP_081200520.1">
    <property type="nucleotide sequence ID" value="NZ_FOCZ01000008.1"/>
</dbReference>
<sequence>MKKINLTLLILIIGINSFAQYKKANYFGKEGRTYGVGTRFYAMGEGIGTKMGYSLSVGSETEGKRFIGGYELQYIPKHEFQFWTLDHNNLDALVDGTTKPTFIFQINLGSYLLSNDADRKIKPYVIANIIFQFAGGVKESTSEDTDAKYAAPTQFGVGVGAGAGSLFYLNSWLALKGEVGYAYTVGTGNNTSNGLYYIFPKHANASAGFVFRVGGKK</sequence>
<name>A0A1V9ES99_9BACT</name>
<protein>
    <recommendedName>
        <fullName evidence="3">Outer membrane protein beta-barrel domain-containing protein</fullName>
    </recommendedName>
</protein>
<evidence type="ECO:0008006" key="3">
    <source>
        <dbReference type="Google" id="ProtNLM"/>
    </source>
</evidence>
<gene>
    <name evidence="1" type="ORF">A4H97_29555</name>
</gene>
<dbReference type="AlphaFoldDB" id="A0A1V9ES99"/>
<accession>A0A1V9ES99</accession>
<evidence type="ECO:0000313" key="1">
    <source>
        <dbReference type="EMBL" id="OQP49028.1"/>
    </source>
</evidence>
<keyword evidence="2" id="KW-1185">Reference proteome</keyword>
<dbReference type="STRING" id="354355.SAMN05660816_04408"/>
<comment type="caution">
    <text evidence="1">The sequence shown here is derived from an EMBL/GenBank/DDBJ whole genome shotgun (WGS) entry which is preliminary data.</text>
</comment>
<dbReference type="OrthoDB" id="9953038at2"/>